<organism evidence="4 5">
    <name type="scientific">Arthrobacter glacialis</name>
    <dbReference type="NCBI Taxonomy" id="1664"/>
    <lineage>
        <taxon>Bacteria</taxon>
        <taxon>Bacillati</taxon>
        <taxon>Actinomycetota</taxon>
        <taxon>Actinomycetes</taxon>
        <taxon>Micrococcales</taxon>
        <taxon>Micrococcaceae</taxon>
        <taxon>Arthrobacter</taxon>
    </lineage>
</organism>
<evidence type="ECO:0000256" key="1">
    <source>
        <dbReference type="SAM" id="Phobius"/>
    </source>
</evidence>
<evidence type="ECO:0000259" key="2">
    <source>
        <dbReference type="Pfam" id="PF10081"/>
    </source>
</evidence>
<feature type="transmembrane region" description="Helical" evidence="1">
    <location>
        <begin position="161"/>
        <end position="180"/>
    </location>
</feature>
<keyword evidence="1" id="KW-0812">Transmembrane</keyword>
<evidence type="ECO:0000259" key="3">
    <source>
        <dbReference type="Pfam" id="PF15420"/>
    </source>
</evidence>
<protein>
    <recommendedName>
        <fullName evidence="6">Alpha/beta-hydrolase catalytic domain-containing protein</fullName>
    </recommendedName>
</protein>
<evidence type="ECO:0000313" key="4">
    <source>
        <dbReference type="EMBL" id="POH73353.1"/>
    </source>
</evidence>
<dbReference type="EMBL" id="PPXC01000007">
    <property type="protein sequence ID" value="POH73353.1"/>
    <property type="molecule type" value="Genomic_DNA"/>
</dbReference>
<evidence type="ECO:0008006" key="6">
    <source>
        <dbReference type="Google" id="ProtNLM"/>
    </source>
</evidence>
<dbReference type="InterPro" id="IPR027788">
    <property type="entry name" value="Alpha/beta-hydrolase_N_dom"/>
</dbReference>
<keyword evidence="5" id="KW-1185">Reference proteome</keyword>
<name>A0A2S3ZVY7_ARTGL</name>
<dbReference type="Proteomes" id="UP000237061">
    <property type="component" value="Unassembled WGS sequence"/>
</dbReference>
<feature type="domain" description="Alpha/beta-hydrolase catalytic" evidence="2">
    <location>
        <begin position="295"/>
        <end position="585"/>
    </location>
</feature>
<comment type="caution">
    <text evidence="4">The sequence shown here is derived from an EMBL/GenBank/DDBJ whole genome shotgun (WGS) entry which is preliminary data.</text>
</comment>
<evidence type="ECO:0000313" key="5">
    <source>
        <dbReference type="Proteomes" id="UP000237061"/>
    </source>
</evidence>
<dbReference type="AlphaFoldDB" id="A0A2S3ZVY7"/>
<feature type="domain" description="Alpha/beta-hydrolase N-terminal" evidence="3">
    <location>
        <begin position="65"/>
        <end position="278"/>
    </location>
</feature>
<keyword evidence="1" id="KW-1133">Transmembrane helix</keyword>
<feature type="transmembrane region" description="Helical" evidence="1">
    <location>
        <begin position="120"/>
        <end position="141"/>
    </location>
</feature>
<dbReference type="Pfam" id="PF10081">
    <property type="entry name" value="Abhydrolase_9"/>
    <property type="match status" value="1"/>
</dbReference>
<dbReference type="InterPro" id="IPR027787">
    <property type="entry name" value="Alpha/beta-hydrolase_catalytic"/>
</dbReference>
<accession>A0A2S3ZVY7</accession>
<gene>
    <name evidence="4" type="ORF">CVS27_10580</name>
</gene>
<feature type="transmembrane region" description="Helical" evidence="1">
    <location>
        <begin position="76"/>
        <end position="99"/>
    </location>
</feature>
<proteinExistence type="predicted"/>
<keyword evidence="1" id="KW-0472">Membrane</keyword>
<reference evidence="4 5" key="1">
    <citation type="submission" date="2018-01" db="EMBL/GenBank/DDBJ databases">
        <title>Arthrobacter sp. nov., from glaciers in China.</title>
        <authorList>
            <person name="Liu Q."/>
            <person name="Xin Y.-H."/>
        </authorList>
    </citation>
    <scope>NUCLEOTIDE SEQUENCE [LARGE SCALE GENOMIC DNA]</scope>
    <source>
        <strain evidence="4 5">HLT2-12-2</strain>
    </source>
</reference>
<sequence>MPLRYCCTGMDSRVIRCPKRKKWPVAADRLVLSYDAYQRVSLINHSRSTRIFALLAGVAAAGLALTPSLVPRPALFQGFLVGLTFGLSYLGAAWLFSTVTRELVRRRILTLPRKLTLPPWAWLVIAAAVALYIAVLGTLAVRWQNDVRSHVEMPPVDGLDLATFFAVALVMAAVVYAAHRGLRKMASLGRSWASRATPKPVLVKAGGLLTGALTAVLVLTILVSAALFGTDNVYAARNATTPEGISEPPSEFRSAGPDSAVEWKKLGMQGRAFVGGGPSAATIEELTGRPARQPVRVYVGSEQADSMAARAQLAVAELKRTGGFNRSALMIATPTGSGWLERQAVDSLEYLHSGDTAVVSMQYSYQPSWVSFLFHQNLPRESAQALYQAVRSEWESMPEQERPKLLVYGLSLGASGMQSAFTDVDDLISSVDGAVFSGAPNNSQPWGTLQEARDAGSPLWQPTFDGGRHVRWLSNNGDFSRVAGPWESGRIAYLQHGTDAVTWLTPRLIWEKPEWLGGSAESGGRAPDVSDSMRWVPLVTYLQVAFDMFLGESVPHSHGHNFGDVAVESWNNVLPSGLDPASVERIQSVIESYPYQESMTN</sequence>
<feature type="transmembrane region" description="Helical" evidence="1">
    <location>
        <begin position="201"/>
        <end position="228"/>
    </location>
</feature>
<dbReference type="Pfam" id="PF15420">
    <property type="entry name" value="Abhydrolase_9_N"/>
    <property type="match status" value="1"/>
</dbReference>
<feature type="transmembrane region" description="Helical" evidence="1">
    <location>
        <begin position="51"/>
        <end position="70"/>
    </location>
</feature>